<evidence type="ECO:0000256" key="2">
    <source>
        <dbReference type="SAM" id="Phobius"/>
    </source>
</evidence>
<name>A0AAU9VNR4_9CNID</name>
<dbReference type="AlphaFoldDB" id="A0AAU9VNR4"/>
<dbReference type="Proteomes" id="UP001159428">
    <property type="component" value="Unassembled WGS sequence"/>
</dbReference>
<evidence type="ECO:0000313" key="4">
    <source>
        <dbReference type="EMBL" id="CAH3031886.1"/>
    </source>
</evidence>
<organism evidence="4 5">
    <name type="scientific">Pocillopora meandrina</name>
    <dbReference type="NCBI Taxonomy" id="46732"/>
    <lineage>
        <taxon>Eukaryota</taxon>
        <taxon>Metazoa</taxon>
        <taxon>Cnidaria</taxon>
        <taxon>Anthozoa</taxon>
        <taxon>Hexacorallia</taxon>
        <taxon>Scleractinia</taxon>
        <taxon>Astrocoeniina</taxon>
        <taxon>Pocilloporidae</taxon>
        <taxon>Pocillopora</taxon>
    </lineage>
</organism>
<feature type="transmembrane region" description="Helical" evidence="2">
    <location>
        <begin position="221"/>
        <end position="247"/>
    </location>
</feature>
<feature type="signal peptide" evidence="3">
    <location>
        <begin position="1"/>
        <end position="27"/>
    </location>
</feature>
<keyword evidence="5" id="KW-1185">Reference proteome</keyword>
<dbReference type="EMBL" id="CALNXJ010000001">
    <property type="protein sequence ID" value="CAH3031886.1"/>
    <property type="molecule type" value="Genomic_DNA"/>
</dbReference>
<proteinExistence type="predicted"/>
<evidence type="ECO:0000313" key="5">
    <source>
        <dbReference type="Proteomes" id="UP001159428"/>
    </source>
</evidence>
<evidence type="ECO:0000256" key="3">
    <source>
        <dbReference type="SAM" id="SignalP"/>
    </source>
</evidence>
<keyword evidence="2" id="KW-0812">Transmembrane</keyword>
<feature type="region of interest" description="Disordered" evidence="1">
    <location>
        <begin position="163"/>
        <end position="202"/>
    </location>
</feature>
<keyword evidence="2" id="KW-0472">Membrane</keyword>
<gene>
    <name evidence="4" type="ORF">PMEA_00000712</name>
</gene>
<evidence type="ECO:0000256" key="1">
    <source>
        <dbReference type="SAM" id="MobiDB-lite"/>
    </source>
</evidence>
<reference evidence="4 5" key="1">
    <citation type="submission" date="2022-05" db="EMBL/GenBank/DDBJ databases">
        <authorList>
            <consortium name="Genoscope - CEA"/>
            <person name="William W."/>
        </authorList>
    </citation>
    <scope>NUCLEOTIDE SEQUENCE [LARGE SCALE GENOMIC DNA]</scope>
</reference>
<sequence length="260" mass="27475">MADSNTVGFLLFCTLVCTFFKTPEVQAQNSSMSAIFTLDRSTRQKSAAISTLDKSTPQKSVSPFLAVTVSSTHGFTQIVSNISSSQFHSPQVSSSRYLVTPSSIFGASSNGSISTSQSSSSSSLIIVQQKSSRAAKNHSTATSPVANHSTIISSTKIKSTAISTKTKQSSTMTSSQVTNKKTITITPSKSQPTSSSASATVITPTTSTPTKGFALSVQTEYILTACLVVFFFVLIATVALVIQIALLHKSLKKLKAKSHR</sequence>
<protein>
    <submittedName>
        <fullName evidence="4">Uncharacterized protein</fullName>
    </submittedName>
</protein>
<feature type="chain" id="PRO_5043358984" evidence="3">
    <location>
        <begin position="28"/>
        <end position="260"/>
    </location>
</feature>
<keyword evidence="2" id="KW-1133">Transmembrane helix</keyword>
<comment type="caution">
    <text evidence="4">The sequence shown here is derived from an EMBL/GenBank/DDBJ whole genome shotgun (WGS) entry which is preliminary data.</text>
</comment>
<keyword evidence="3" id="KW-0732">Signal</keyword>
<accession>A0AAU9VNR4</accession>